<evidence type="ECO:0000256" key="1">
    <source>
        <dbReference type="SAM" id="MobiDB-lite"/>
    </source>
</evidence>
<dbReference type="EMBL" id="JAGMWT010000011">
    <property type="protein sequence ID" value="KAH7120004.1"/>
    <property type="molecule type" value="Genomic_DNA"/>
</dbReference>
<reference evidence="2" key="1">
    <citation type="journal article" date="2021" name="Nat. Commun.">
        <title>Genetic determinants of endophytism in the Arabidopsis root mycobiome.</title>
        <authorList>
            <person name="Mesny F."/>
            <person name="Miyauchi S."/>
            <person name="Thiergart T."/>
            <person name="Pickel B."/>
            <person name="Atanasova L."/>
            <person name="Karlsson M."/>
            <person name="Huettel B."/>
            <person name="Barry K.W."/>
            <person name="Haridas S."/>
            <person name="Chen C."/>
            <person name="Bauer D."/>
            <person name="Andreopoulos W."/>
            <person name="Pangilinan J."/>
            <person name="LaButti K."/>
            <person name="Riley R."/>
            <person name="Lipzen A."/>
            <person name="Clum A."/>
            <person name="Drula E."/>
            <person name="Henrissat B."/>
            <person name="Kohler A."/>
            <person name="Grigoriev I.V."/>
            <person name="Martin F.M."/>
            <person name="Hacquard S."/>
        </authorList>
    </citation>
    <scope>NUCLEOTIDE SEQUENCE</scope>
    <source>
        <strain evidence="2">MPI-CAGE-CH-0243</strain>
    </source>
</reference>
<dbReference type="AlphaFoldDB" id="A0A9P9IHS1"/>
<proteinExistence type="predicted"/>
<feature type="compositionally biased region" description="Polar residues" evidence="1">
    <location>
        <begin position="9"/>
        <end position="30"/>
    </location>
</feature>
<organism evidence="2 3">
    <name type="scientific">Dendryphion nanum</name>
    <dbReference type="NCBI Taxonomy" id="256645"/>
    <lineage>
        <taxon>Eukaryota</taxon>
        <taxon>Fungi</taxon>
        <taxon>Dikarya</taxon>
        <taxon>Ascomycota</taxon>
        <taxon>Pezizomycotina</taxon>
        <taxon>Dothideomycetes</taxon>
        <taxon>Pleosporomycetidae</taxon>
        <taxon>Pleosporales</taxon>
        <taxon>Torulaceae</taxon>
        <taxon>Dendryphion</taxon>
    </lineage>
</organism>
<accession>A0A9P9IHS1</accession>
<gene>
    <name evidence="2" type="ORF">B0J11DRAFT_73417</name>
</gene>
<keyword evidence="3" id="KW-1185">Reference proteome</keyword>
<dbReference type="OrthoDB" id="5336357at2759"/>
<evidence type="ECO:0000313" key="2">
    <source>
        <dbReference type="EMBL" id="KAH7120004.1"/>
    </source>
</evidence>
<sequence>MGFKRKRSVSTSPMSISSFGSAPTPEAQSPTPMPDNYANRMDMDMDIDLAPVSRFQFGSSNSLNSRWSHRLDSSDMGSRTRKRFRDNRPDERVVHETTLQKLFLAQRVQPHASPILSAPIQPAIQAPQPPAPVQKSTLHSFWKLPAPPAQAPPPTIRVQHFQDAPRCEDCDAPLRDEVDGMDVDVDGDVDAGGAANRFACCGCGRRVCGTCAVVKGERCCLTCVGTGTKDGRWW</sequence>
<feature type="region of interest" description="Disordered" evidence="1">
    <location>
        <begin position="61"/>
        <end position="86"/>
    </location>
</feature>
<feature type="region of interest" description="Disordered" evidence="1">
    <location>
        <begin position="1"/>
        <end position="40"/>
    </location>
</feature>
<evidence type="ECO:0000313" key="3">
    <source>
        <dbReference type="Proteomes" id="UP000700596"/>
    </source>
</evidence>
<name>A0A9P9IHS1_9PLEO</name>
<comment type="caution">
    <text evidence="2">The sequence shown here is derived from an EMBL/GenBank/DDBJ whole genome shotgun (WGS) entry which is preliminary data.</text>
</comment>
<protein>
    <submittedName>
        <fullName evidence="2">Uncharacterized protein</fullName>
    </submittedName>
</protein>
<dbReference type="Proteomes" id="UP000700596">
    <property type="component" value="Unassembled WGS sequence"/>
</dbReference>